<dbReference type="SUPFAM" id="SSF54523">
    <property type="entry name" value="Pili subunits"/>
    <property type="match status" value="1"/>
</dbReference>
<gene>
    <name evidence="2" type="ORF">UT12_C0006G0003</name>
</gene>
<keyword evidence="1" id="KW-1133">Transmembrane helix</keyword>
<dbReference type="InterPro" id="IPR045584">
    <property type="entry name" value="Pilin-like"/>
</dbReference>
<dbReference type="Gene3D" id="3.30.700.10">
    <property type="entry name" value="Glycoprotein, Type 4 Pilin"/>
    <property type="match status" value="1"/>
</dbReference>
<dbReference type="AlphaFoldDB" id="A0A0G0LPJ6"/>
<keyword evidence="1" id="KW-0472">Membrane</keyword>
<protein>
    <submittedName>
        <fullName evidence="2">Uncharacterized protein</fullName>
    </submittedName>
</protein>
<dbReference type="Pfam" id="PF07963">
    <property type="entry name" value="N_methyl"/>
    <property type="match status" value="1"/>
</dbReference>
<accession>A0A0G0LPJ6</accession>
<proteinExistence type="predicted"/>
<name>A0A0G0LPJ6_9BACT</name>
<keyword evidence="1" id="KW-0812">Transmembrane</keyword>
<dbReference type="EMBL" id="LBVP01000006">
    <property type="protein sequence ID" value="KKQ89895.1"/>
    <property type="molecule type" value="Genomic_DNA"/>
</dbReference>
<evidence type="ECO:0000313" key="3">
    <source>
        <dbReference type="Proteomes" id="UP000034893"/>
    </source>
</evidence>
<organism evidence="2 3">
    <name type="scientific">Candidatus Curtissbacteria bacterium GW2011_GWC2_38_9</name>
    <dbReference type="NCBI Taxonomy" id="1618414"/>
    <lineage>
        <taxon>Bacteria</taxon>
        <taxon>Candidatus Curtissiibacteriota</taxon>
    </lineage>
</organism>
<dbReference type="InterPro" id="IPR012902">
    <property type="entry name" value="N_methyl_site"/>
</dbReference>
<comment type="caution">
    <text evidence="2">The sequence shown here is derived from an EMBL/GenBank/DDBJ whole genome shotgun (WGS) entry which is preliminary data.</text>
</comment>
<evidence type="ECO:0000256" key="1">
    <source>
        <dbReference type="SAM" id="Phobius"/>
    </source>
</evidence>
<dbReference type="PROSITE" id="PS00409">
    <property type="entry name" value="PROKAR_NTER_METHYL"/>
    <property type="match status" value="1"/>
</dbReference>
<dbReference type="PATRIC" id="fig|1618414.3.peg.172"/>
<dbReference type="NCBIfam" id="TIGR02532">
    <property type="entry name" value="IV_pilin_GFxxxE"/>
    <property type="match status" value="1"/>
</dbReference>
<sequence>MKSRGFTLVELLVTIAIISILSAVVILIVNPMELLRRSRDVTRLKDLDNLQQAINIAMQDAVTSEKDVLCNGADFPCSGKSGGNGAGTRVSDGTGWVKVNLSAQKAVSLPTLPVDPVNDLVYHYTYCADTIGWEINTTLESDQLSYKMAADGGNEADKYEVGSNYLLLASGSGVCEF</sequence>
<reference evidence="2 3" key="1">
    <citation type="journal article" date="2015" name="Nature">
        <title>rRNA introns, odd ribosomes, and small enigmatic genomes across a large radiation of phyla.</title>
        <authorList>
            <person name="Brown C.T."/>
            <person name="Hug L.A."/>
            <person name="Thomas B.C."/>
            <person name="Sharon I."/>
            <person name="Castelle C.J."/>
            <person name="Singh A."/>
            <person name="Wilkins M.J."/>
            <person name="Williams K.H."/>
            <person name="Banfield J.F."/>
        </authorList>
    </citation>
    <scope>NUCLEOTIDE SEQUENCE [LARGE SCALE GENOMIC DNA]</scope>
</reference>
<dbReference type="Proteomes" id="UP000034893">
    <property type="component" value="Unassembled WGS sequence"/>
</dbReference>
<feature type="transmembrane region" description="Helical" evidence="1">
    <location>
        <begin position="6"/>
        <end position="29"/>
    </location>
</feature>
<evidence type="ECO:0000313" key="2">
    <source>
        <dbReference type="EMBL" id="KKQ89895.1"/>
    </source>
</evidence>